<proteinExistence type="predicted"/>
<keyword evidence="1" id="KW-0732">Signal</keyword>
<feature type="signal peptide" evidence="1">
    <location>
        <begin position="1"/>
        <end position="24"/>
    </location>
</feature>
<sequence>MLCKFKLYIYALFSCLTFSSVAFGASDPDLEGMPLLSMESTKPSEPVASDTLIKLGWKTGVRQMRDKQDVLGSLKTSADAKLGAHASAHWDGELRYQKTSTPSWQDFIHEAAITWRSTHWDLKVGQQRLPWGVMDFTSPSNRQSAQDLSQGVSPSLATLNRGAPAVMVRGTWGGAFAEGFYRPFTTATLLPDEGSPWGQFSPIIRLLPEAKPYAQDERYRGIGGRIGFRLGALGMRLGSYSGYDQWRINDHQALASKPSPLRYHSIDFDVSLGSWVLKGDLAWGEARRYQLNPIGLIESFDDQWLASAIGLDYQWQDFSLVLEGARIEWDQEIESLTKALDSRSTASMAIQQSFLKSDLDIHVIAQYGLDEGDWIKILKLNYKLIDHILFEGGVVDLEGPVDSLAGLYADQDYYYLEIQLAY</sequence>
<keyword evidence="3" id="KW-1185">Reference proteome</keyword>
<dbReference type="SUPFAM" id="SSF56935">
    <property type="entry name" value="Porins"/>
    <property type="match status" value="1"/>
</dbReference>
<dbReference type="EMBL" id="FWZT01000028">
    <property type="protein sequence ID" value="SMF74176.1"/>
    <property type="molecule type" value="Genomic_DNA"/>
</dbReference>
<accession>A0A1Y6CKY6</accession>
<organism evidence="2 3">
    <name type="scientific">Pseudobacteriovorax antillogorgiicola</name>
    <dbReference type="NCBI Taxonomy" id="1513793"/>
    <lineage>
        <taxon>Bacteria</taxon>
        <taxon>Pseudomonadati</taxon>
        <taxon>Bdellovibrionota</taxon>
        <taxon>Oligoflexia</taxon>
        <taxon>Oligoflexales</taxon>
        <taxon>Pseudobacteriovoracaceae</taxon>
        <taxon>Pseudobacteriovorax</taxon>
    </lineage>
</organism>
<name>A0A1Y6CKY6_9BACT</name>
<evidence type="ECO:0000256" key="1">
    <source>
        <dbReference type="SAM" id="SignalP"/>
    </source>
</evidence>
<reference evidence="3" key="1">
    <citation type="submission" date="2017-04" db="EMBL/GenBank/DDBJ databases">
        <authorList>
            <person name="Varghese N."/>
            <person name="Submissions S."/>
        </authorList>
    </citation>
    <scope>NUCLEOTIDE SEQUENCE [LARGE SCALE GENOMIC DNA]</scope>
    <source>
        <strain evidence="3">RKEM611</strain>
    </source>
</reference>
<dbReference type="RefSeq" id="WP_132324599.1">
    <property type="nucleotide sequence ID" value="NZ_FWZT01000028.1"/>
</dbReference>
<feature type="chain" id="PRO_5012441515" evidence="1">
    <location>
        <begin position="25"/>
        <end position="422"/>
    </location>
</feature>
<evidence type="ECO:0000313" key="3">
    <source>
        <dbReference type="Proteomes" id="UP000192907"/>
    </source>
</evidence>
<dbReference type="STRING" id="1513793.SAMN06296036_12836"/>
<evidence type="ECO:0000313" key="2">
    <source>
        <dbReference type="EMBL" id="SMF74176.1"/>
    </source>
</evidence>
<dbReference type="AlphaFoldDB" id="A0A1Y6CKY6"/>
<dbReference type="Proteomes" id="UP000192907">
    <property type="component" value="Unassembled WGS sequence"/>
</dbReference>
<protein>
    <submittedName>
        <fullName evidence="2">Uncharacterized protein</fullName>
    </submittedName>
</protein>
<gene>
    <name evidence="2" type="ORF">SAMN06296036_12836</name>
</gene>